<feature type="transmembrane region" description="Helical" evidence="1">
    <location>
        <begin position="370"/>
        <end position="389"/>
    </location>
</feature>
<dbReference type="InterPro" id="IPR007349">
    <property type="entry name" value="DUF418"/>
</dbReference>
<dbReference type="PANTHER" id="PTHR30590">
    <property type="entry name" value="INNER MEMBRANE PROTEIN"/>
    <property type="match status" value="1"/>
</dbReference>
<feature type="transmembrane region" description="Helical" evidence="1">
    <location>
        <begin position="38"/>
        <end position="57"/>
    </location>
</feature>
<evidence type="ECO:0000313" key="4">
    <source>
        <dbReference type="Proteomes" id="UP000662873"/>
    </source>
</evidence>
<feature type="transmembrane region" description="Helical" evidence="1">
    <location>
        <begin position="302"/>
        <end position="320"/>
    </location>
</feature>
<evidence type="ECO:0000256" key="1">
    <source>
        <dbReference type="SAM" id="Phobius"/>
    </source>
</evidence>
<dbReference type="AlphaFoldDB" id="A0A809SA60"/>
<evidence type="ECO:0000259" key="2">
    <source>
        <dbReference type="Pfam" id="PF04235"/>
    </source>
</evidence>
<feature type="transmembrane region" description="Helical" evidence="1">
    <location>
        <begin position="119"/>
        <end position="134"/>
    </location>
</feature>
<protein>
    <recommendedName>
        <fullName evidence="2">DUF418 domain-containing protein</fullName>
    </recommendedName>
</protein>
<feature type="domain" description="DUF418" evidence="2">
    <location>
        <begin position="250"/>
        <end position="407"/>
    </location>
</feature>
<keyword evidence="1" id="KW-0812">Transmembrane</keyword>
<dbReference type="Pfam" id="PF04235">
    <property type="entry name" value="DUF418"/>
    <property type="match status" value="1"/>
</dbReference>
<dbReference type="PANTHER" id="PTHR30590:SF2">
    <property type="entry name" value="INNER MEMBRANE PROTEIN"/>
    <property type="match status" value="1"/>
</dbReference>
<feature type="transmembrane region" description="Helical" evidence="1">
    <location>
        <begin position="224"/>
        <end position="248"/>
    </location>
</feature>
<feature type="transmembrane region" description="Helical" evidence="1">
    <location>
        <begin position="77"/>
        <end position="99"/>
    </location>
</feature>
<feature type="transmembrane region" description="Helical" evidence="1">
    <location>
        <begin position="163"/>
        <end position="185"/>
    </location>
</feature>
<keyword evidence="1" id="KW-0472">Membrane</keyword>
<dbReference type="KEGG" id="npy:NPRO_16760"/>
<gene>
    <name evidence="3" type="ORF">NPRO_16760</name>
</gene>
<reference evidence="3" key="1">
    <citation type="journal article" name="DNA Res.">
        <title>The physiological potential of anammox bacteria as revealed by their core genome structure.</title>
        <authorList>
            <person name="Okubo T."/>
            <person name="Toyoda A."/>
            <person name="Fukuhara K."/>
            <person name="Uchiyama I."/>
            <person name="Harigaya Y."/>
            <person name="Kuroiwa M."/>
            <person name="Suzuki T."/>
            <person name="Murakami Y."/>
            <person name="Suwa Y."/>
            <person name="Takami H."/>
        </authorList>
    </citation>
    <scope>NUCLEOTIDE SEQUENCE</scope>
    <source>
        <strain evidence="3">317325-2</strain>
    </source>
</reference>
<proteinExistence type="predicted"/>
<feature type="transmembrane region" description="Helical" evidence="1">
    <location>
        <begin position="269"/>
        <end position="290"/>
    </location>
</feature>
<dbReference type="EMBL" id="AP021858">
    <property type="protein sequence ID" value="BBO24081.1"/>
    <property type="molecule type" value="Genomic_DNA"/>
</dbReference>
<accession>A0A809SA60</accession>
<feature type="transmembrane region" description="Helical" evidence="1">
    <location>
        <begin position="340"/>
        <end position="358"/>
    </location>
</feature>
<organism evidence="3 4">
    <name type="scientific">Candidatus Nitrosymbiomonas proteolyticus</name>
    <dbReference type="NCBI Taxonomy" id="2608984"/>
    <lineage>
        <taxon>Bacteria</taxon>
        <taxon>Bacillati</taxon>
        <taxon>Armatimonadota</taxon>
        <taxon>Armatimonadota incertae sedis</taxon>
        <taxon>Candidatus Nitrosymbiomonas</taxon>
    </lineage>
</organism>
<dbReference type="Proteomes" id="UP000662873">
    <property type="component" value="Chromosome"/>
</dbReference>
<evidence type="ECO:0000313" key="3">
    <source>
        <dbReference type="EMBL" id="BBO24081.1"/>
    </source>
</evidence>
<dbReference type="InterPro" id="IPR052529">
    <property type="entry name" value="Bact_Transport_Assoc"/>
</dbReference>
<sequence>MFELPLANPTEPTHPQRVSTVEPTTAGRSFVLDGIRGVAILGILLANLPSLGAPSLYESLGSASEMSCVDLWVDTLTSVFVTGKFRSLLAILFGIGLFLQYRKRSLVPGNWPGGYLKRTFYLALIGLIHGFLIWFGDILFIYSVAAFCTCFIVTASERVHKTLFGVFIALAVVTGLGFLTFIWVAEGLGEDLGTNWGGEYFTLEFEQRVFGEGSWWEQLGARSLYFAAMASSAFLFLAWLLPLFMVGTDLARRGFPYDRERYAPFLRKLAWFGFGVGIPLNLLCLFSLSAMPPLFGQMLAEFFGGPVLSMGYLALLVALLTRPCLQPLFRPIANVGRCALTCYLMQSVLSSIVFYSWGLGWFGRLDRLELLRIAPLIWLANILFATLWLRRYKMGPVEWAWRSLTEGRVLSNLKSNARAPDAL</sequence>
<keyword evidence="1" id="KW-1133">Transmembrane helix</keyword>
<name>A0A809SA60_9BACT</name>